<keyword evidence="2" id="KW-0175">Coiled coil</keyword>
<dbReference type="InterPro" id="IPR011990">
    <property type="entry name" value="TPR-like_helical_dom_sf"/>
</dbReference>
<keyword evidence="1" id="KW-0677">Repeat</keyword>
<gene>
    <name evidence="4" type="ORF">ASEP1449_LOCUS18960</name>
</gene>
<protein>
    <recommendedName>
        <fullName evidence="5">Pentacotripeptide-repeat region of PRORP domain-containing protein</fullName>
    </recommendedName>
</protein>
<name>A0A7S2XTP4_9STRA</name>
<dbReference type="Gene3D" id="1.25.40.10">
    <property type="entry name" value="Tetratricopeptide repeat domain"/>
    <property type="match status" value="4"/>
</dbReference>
<dbReference type="EMBL" id="HBHQ01027973">
    <property type="protein sequence ID" value="CAD9827126.1"/>
    <property type="molecule type" value="Transcribed_RNA"/>
</dbReference>
<accession>A0A7S2XTP4</accession>
<proteinExistence type="predicted"/>
<evidence type="ECO:0000313" key="4">
    <source>
        <dbReference type="EMBL" id="CAD9827126.1"/>
    </source>
</evidence>
<evidence type="ECO:0000256" key="1">
    <source>
        <dbReference type="ARBA" id="ARBA00022737"/>
    </source>
</evidence>
<feature type="compositionally biased region" description="Low complexity" evidence="3">
    <location>
        <begin position="28"/>
        <end position="47"/>
    </location>
</feature>
<organism evidence="4">
    <name type="scientific">Attheya septentrionalis</name>
    <dbReference type="NCBI Taxonomy" id="420275"/>
    <lineage>
        <taxon>Eukaryota</taxon>
        <taxon>Sar</taxon>
        <taxon>Stramenopiles</taxon>
        <taxon>Ochrophyta</taxon>
        <taxon>Bacillariophyta</taxon>
        <taxon>Coscinodiscophyceae</taxon>
        <taxon>Chaetocerotophycidae</taxon>
        <taxon>Chaetocerotales</taxon>
        <taxon>Attheyaceae</taxon>
        <taxon>Attheya</taxon>
    </lineage>
</organism>
<evidence type="ECO:0008006" key="5">
    <source>
        <dbReference type="Google" id="ProtNLM"/>
    </source>
</evidence>
<dbReference type="InterPro" id="IPR051222">
    <property type="entry name" value="PPR/CCM1_RNA-binding"/>
</dbReference>
<evidence type="ECO:0000256" key="3">
    <source>
        <dbReference type="SAM" id="MobiDB-lite"/>
    </source>
</evidence>
<dbReference type="PANTHER" id="PTHR47942">
    <property type="entry name" value="TETRATRICOPEPTIDE REPEAT (TPR)-LIKE SUPERFAMILY PROTEIN-RELATED"/>
    <property type="match status" value="1"/>
</dbReference>
<dbReference type="InterPro" id="IPR002885">
    <property type="entry name" value="PPR_rpt"/>
</dbReference>
<evidence type="ECO:0000256" key="2">
    <source>
        <dbReference type="SAM" id="Coils"/>
    </source>
</evidence>
<feature type="coiled-coil region" evidence="2">
    <location>
        <begin position="477"/>
        <end position="507"/>
    </location>
</feature>
<dbReference type="PANTHER" id="PTHR47942:SF63">
    <property type="entry name" value="PENTATRICOPEPTIDE REPEAT-CONTAINING PROTEIN"/>
    <property type="match status" value="1"/>
</dbReference>
<sequence>MTTTANNVDSRSEKEGVAISTRPPRRSQQQQQQQQQNQQHNINKNNNGKVLRSYQTTSELNEELTRLTRSSKRRGAAHEAQKLLDAAPLAIRNRQSYTICINGWAYSGKPQRAQDLLDQMVTSAGGKFSPGTAAYNGAIFAWSRNAGNGPKAQALLERMWELDSPYCQPTISTYTSVLTAWARSTRSESHAAEQAEALFDHLVDQYHVDHKTTHHDGDNDPSLENQAAGTTGLLVPTRTCLNAVLNAWSLTIRQAKPGTARAIHAAERAQSLLDRQLRLHRDNSHNDALKPDVLSFNTVLGVWVASGAPGSTENAEALLKQMNHPKPLVHGDSTAGAAPTIADENDTCRPDIVSYQTVIHALLKNKTPSAARRAEAILRHMDKQYMEFLKMNKNSTVVVVDNNEDVVTPTVSTYSTVLTAWAHSAGVDDEAPFKAASILKRMEYLYESGENIMARPNTLSYNSVIHAWAKSRHPQAVERAQELFHRMKEQTKKYEEMTASNNNNNNNNKASSCPCRPDVITYTSVLNAIAKSSMFGKKNRGQDKAQLAEKLLEEMEAEYERTGDPNLQPNAKTFTAVITTMRKSRTADPEQAERLLGRLSAVEMPDVVSYNAVLNVWARSSAPNKSQRAFQLYCTMNEMYTNGTNTLVQPDTITINTVLTAFCNEYVSTDDTMDEALKRQQLVTLAVQAFEDIHGRPDHLTYGNMLGAITNILSSQDDYVHNQLSSLRLSLAESTFWQCCRAGQVSSFVLTNLAKAVPADKLREMLGFEEDQDDLILNKDGSIKMNAFDISRLPSEWIERTRRDRPSSINRAHQ</sequence>
<feature type="region of interest" description="Disordered" evidence="3">
    <location>
        <begin position="1"/>
        <end position="49"/>
    </location>
</feature>
<dbReference type="Pfam" id="PF01535">
    <property type="entry name" value="PPR"/>
    <property type="match status" value="1"/>
</dbReference>
<reference evidence="4" key="1">
    <citation type="submission" date="2021-01" db="EMBL/GenBank/DDBJ databases">
        <authorList>
            <person name="Corre E."/>
            <person name="Pelletier E."/>
            <person name="Niang G."/>
            <person name="Scheremetjew M."/>
            <person name="Finn R."/>
            <person name="Kale V."/>
            <person name="Holt S."/>
            <person name="Cochrane G."/>
            <person name="Meng A."/>
            <person name="Brown T."/>
            <person name="Cohen L."/>
        </authorList>
    </citation>
    <scope>NUCLEOTIDE SEQUENCE</scope>
    <source>
        <strain evidence="4">CCMP2084</strain>
    </source>
</reference>
<dbReference type="AlphaFoldDB" id="A0A7S2XTP4"/>